<sequence length="176" mass="19219">MRKFLLWIATMCVGGPTIVTALTVFSGDGSALLGAVLLWVFALVLGVLVSAPAFLDPPDGGGVWYFRVPLGLWLFLMMLKVISWVGFQVLSLVWMLIFLLWQNRNTGRRPSFSGAGSGAAPDPVRAPVATAMPQRRASTPPAWHSDPTGRYTHRYWDGTRWTHLVANGAVQAVDPL</sequence>
<keyword evidence="1" id="KW-1133">Transmembrane helix</keyword>
<protein>
    <submittedName>
        <fullName evidence="3">Magnesium-transporting ATPase (P-type)</fullName>
    </submittedName>
</protein>
<gene>
    <name evidence="3" type="ORF">J2S42_001617</name>
</gene>
<evidence type="ECO:0000313" key="4">
    <source>
        <dbReference type="Proteomes" id="UP001240236"/>
    </source>
</evidence>
<keyword evidence="4" id="KW-1185">Reference proteome</keyword>
<feature type="transmembrane region" description="Helical" evidence="1">
    <location>
        <begin position="85"/>
        <end position="101"/>
    </location>
</feature>
<organism evidence="3 4">
    <name type="scientific">Catenuloplanes indicus</name>
    <dbReference type="NCBI Taxonomy" id="137267"/>
    <lineage>
        <taxon>Bacteria</taxon>
        <taxon>Bacillati</taxon>
        <taxon>Actinomycetota</taxon>
        <taxon>Actinomycetes</taxon>
        <taxon>Micromonosporales</taxon>
        <taxon>Micromonosporaceae</taxon>
        <taxon>Catenuloplanes</taxon>
    </lineage>
</organism>
<name>A0AAE3VVD3_9ACTN</name>
<reference evidence="3 4" key="1">
    <citation type="submission" date="2023-07" db="EMBL/GenBank/DDBJ databases">
        <title>Sequencing the genomes of 1000 actinobacteria strains.</title>
        <authorList>
            <person name="Klenk H.-P."/>
        </authorList>
    </citation>
    <scope>NUCLEOTIDE SEQUENCE [LARGE SCALE GENOMIC DNA]</scope>
    <source>
        <strain evidence="3 4">DSM 44709</strain>
    </source>
</reference>
<dbReference type="AlphaFoldDB" id="A0AAE3VVD3"/>
<dbReference type="Pfam" id="PF10708">
    <property type="entry name" value="DUF2510"/>
    <property type="match status" value="1"/>
</dbReference>
<comment type="caution">
    <text evidence="3">The sequence shown here is derived from an EMBL/GenBank/DDBJ whole genome shotgun (WGS) entry which is preliminary data.</text>
</comment>
<dbReference type="RefSeq" id="WP_307236903.1">
    <property type="nucleotide sequence ID" value="NZ_JAUSUZ010000001.1"/>
</dbReference>
<dbReference type="Proteomes" id="UP001240236">
    <property type="component" value="Unassembled WGS sequence"/>
</dbReference>
<keyword evidence="1" id="KW-0812">Transmembrane</keyword>
<evidence type="ECO:0000259" key="2">
    <source>
        <dbReference type="Pfam" id="PF10708"/>
    </source>
</evidence>
<accession>A0AAE3VVD3</accession>
<keyword evidence="1" id="KW-0472">Membrane</keyword>
<feature type="transmembrane region" description="Helical" evidence="1">
    <location>
        <begin position="31"/>
        <end position="55"/>
    </location>
</feature>
<dbReference type="InterPro" id="IPR018929">
    <property type="entry name" value="DUF2510"/>
</dbReference>
<dbReference type="EMBL" id="JAUSUZ010000001">
    <property type="protein sequence ID" value="MDQ0364948.1"/>
    <property type="molecule type" value="Genomic_DNA"/>
</dbReference>
<proteinExistence type="predicted"/>
<evidence type="ECO:0000256" key="1">
    <source>
        <dbReference type="SAM" id="Phobius"/>
    </source>
</evidence>
<feature type="domain" description="DUF2510" evidence="2">
    <location>
        <begin position="141"/>
        <end position="169"/>
    </location>
</feature>
<evidence type="ECO:0000313" key="3">
    <source>
        <dbReference type="EMBL" id="MDQ0364948.1"/>
    </source>
</evidence>